<dbReference type="GO" id="GO:0009052">
    <property type="term" value="P:pentose-phosphate shunt, non-oxidative branch"/>
    <property type="evidence" value="ECO:0007669"/>
    <property type="project" value="UniProtKB-UniRule"/>
</dbReference>
<comment type="caution">
    <text evidence="3">Lacks conserved residue(s) required for the propagation of feature annotation.</text>
</comment>
<dbReference type="InterPro" id="IPR020672">
    <property type="entry name" value="Ribose5P_isomerase_typA_subgr"/>
</dbReference>
<dbReference type="InterPro" id="IPR004788">
    <property type="entry name" value="Ribose5P_isomerase_type_A"/>
</dbReference>
<dbReference type="Gene3D" id="3.40.50.1360">
    <property type="match status" value="1"/>
</dbReference>
<dbReference type="RefSeq" id="WP_188626021.1">
    <property type="nucleotide sequence ID" value="NZ_BMIL01000003.1"/>
</dbReference>
<comment type="catalytic activity">
    <reaction evidence="1 3">
        <text>aldehydo-D-ribose 5-phosphate = D-ribulose 5-phosphate</text>
        <dbReference type="Rhea" id="RHEA:14657"/>
        <dbReference type="ChEBI" id="CHEBI:58121"/>
        <dbReference type="ChEBI" id="CHEBI:58273"/>
        <dbReference type="EC" id="5.3.1.6"/>
    </reaction>
</comment>
<sequence>MEKTSTQKDNEKKLAAAAAVKFVQEGSIVGLGTGSSAFYAIQEIAALVKQGMQIQGVATSEQTAYLAESLGIPVLGFDEVHAIDITIDGADEFTTDRKLIKGGGGALFREKIVASMSKQEIIIADASKLVKQLGAFTIPIEVIPLATNYVLQELKLIGGSALLRKKSGHLFVTDNGNHIIDADFGLIDHPEALAKALNNIDGLLAHGIFIDLATKVIMADGDDVVYF</sequence>
<dbReference type="GO" id="GO:0005829">
    <property type="term" value="C:cytosol"/>
    <property type="evidence" value="ECO:0007669"/>
    <property type="project" value="TreeGrafter"/>
</dbReference>
<protein>
    <recommendedName>
        <fullName evidence="3">Ribose-5-phosphate isomerase A</fullName>
        <ecNumber evidence="3">5.3.1.6</ecNumber>
    </recommendedName>
    <alternativeName>
        <fullName evidence="3">Phosphoriboisomerase A</fullName>
        <shortName evidence="3">PRI</shortName>
    </alternativeName>
</protein>
<dbReference type="HAMAP" id="MF_00170">
    <property type="entry name" value="Rib_5P_isom_A"/>
    <property type="match status" value="1"/>
</dbReference>
<dbReference type="Proteomes" id="UP000651668">
    <property type="component" value="Unassembled WGS sequence"/>
</dbReference>
<dbReference type="NCBIfam" id="TIGR00021">
    <property type="entry name" value="rpiA"/>
    <property type="match status" value="1"/>
</dbReference>
<proteinExistence type="inferred from homology"/>
<dbReference type="Pfam" id="PF06026">
    <property type="entry name" value="Rib_5-P_isom_A"/>
    <property type="match status" value="1"/>
</dbReference>
<keyword evidence="2 3" id="KW-0413">Isomerase</keyword>
<dbReference type="PANTHER" id="PTHR11934:SF0">
    <property type="entry name" value="RIBOSE-5-PHOSPHATE ISOMERASE"/>
    <property type="match status" value="1"/>
</dbReference>
<dbReference type="PANTHER" id="PTHR11934">
    <property type="entry name" value="RIBOSE-5-PHOSPHATE ISOMERASE"/>
    <property type="match status" value="1"/>
</dbReference>
<evidence type="ECO:0000256" key="3">
    <source>
        <dbReference type="HAMAP-Rule" id="MF_00170"/>
    </source>
</evidence>
<reference evidence="4" key="1">
    <citation type="journal article" date="2014" name="Int. J. Syst. Evol. Microbiol.">
        <title>Complete genome sequence of Corynebacterium casei LMG S-19264T (=DSM 44701T), isolated from a smear-ripened cheese.</title>
        <authorList>
            <consortium name="US DOE Joint Genome Institute (JGI-PGF)"/>
            <person name="Walter F."/>
            <person name="Albersmeier A."/>
            <person name="Kalinowski J."/>
            <person name="Ruckert C."/>
        </authorList>
    </citation>
    <scope>NUCLEOTIDE SEQUENCE</scope>
    <source>
        <strain evidence="4">CGMCC 1.15343</strain>
    </source>
</reference>
<dbReference type="GO" id="GO:0004751">
    <property type="term" value="F:ribose-5-phosphate isomerase activity"/>
    <property type="evidence" value="ECO:0007669"/>
    <property type="project" value="UniProtKB-UniRule"/>
</dbReference>
<accession>A0A916XAY3</accession>
<dbReference type="NCBIfam" id="NF001924">
    <property type="entry name" value="PRK00702.1"/>
    <property type="match status" value="1"/>
</dbReference>
<dbReference type="GO" id="GO:0006014">
    <property type="term" value="P:D-ribose metabolic process"/>
    <property type="evidence" value="ECO:0007669"/>
    <property type="project" value="TreeGrafter"/>
</dbReference>
<evidence type="ECO:0000313" key="4">
    <source>
        <dbReference type="EMBL" id="GGC60595.1"/>
    </source>
</evidence>
<dbReference type="SUPFAM" id="SSF75445">
    <property type="entry name" value="D-ribose-5-phosphate isomerase (RpiA), lid domain"/>
    <property type="match status" value="1"/>
</dbReference>
<feature type="binding site" evidence="3">
    <location>
        <begin position="88"/>
        <end position="91"/>
    </location>
    <ligand>
        <name>substrate</name>
    </ligand>
</feature>
<dbReference type="InterPro" id="IPR037171">
    <property type="entry name" value="NagB/RpiA_transferase-like"/>
</dbReference>
<feature type="active site" description="Proton acceptor" evidence="3">
    <location>
        <position position="110"/>
    </location>
</feature>
<feature type="binding site" evidence="3">
    <location>
        <position position="128"/>
    </location>
    <ligand>
        <name>substrate</name>
    </ligand>
</feature>
<dbReference type="EC" id="5.3.1.6" evidence="3"/>
<dbReference type="SUPFAM" id="SSF100950">
    <property type="entry name" value="NagB/RpiA/CoA transferase-like"/>
    <property type="match status" value="1"/>
</dbReference>
<comment type="function">
    <text evidence="3">Catalyzes the reversible conversion of ribose-5-phosphate to ribulose 5-phosphate.</text>
</comment>
<reference evidence="4" key="2">
    <citation type="submission" date="2020-09" db="EMBL/GenBank/DDBJ databases">
        <authorList>
            <person name="Sun Q."/>
            <person name="Zhou Y."/>
        </authorList>
    </citation>
    <scope>NUCLEOTIDE SEQUENCE</scope>
    <source>
        <strain evidence="4">CGMCC 1.15343</strain>
    </source>
</reference>
<dbReference type="Gene3D" id="3.30.70.260">
    <property type="match status" value="1"/>
</dbReference>
<feature type="binding site" evidence="3">
    <location>
        <begin position="101"/>
        <end position="104"/>
    </location>
    <ligand>
        <name>substrate</name>
    </ligand>
</feature>
<dbReference type="CDD" id="cd01398">
    <property type="entry name" value="RPI_A"/>
    <property type="match status" value="1"/>
</dbReference>
<gene>
    <name evidence="3 4" type="primary">rpiA</name>
    <name evidence="4" type="ORF">GCM10011387_12780</name>
</gene>
<dbReference type="FunFam" id="3.40.50.1360:FF:000001">
    <property type="entry name" value="Ribose-5-phosphate isomerase A"/>
    <property type="match status" value="1"/>
</dbReference>
<comment type="subunit">
    <text evidence="3">Homodimer.</text>
</comment>
<comment type="pathway">
    <text evidence="3">Carbohydrate degradation; pentose phosphate pathway; D-ribose 5-phosphate from D-ribulose 5-phosphate (non-oxidative stage): step 1/1.</text>
</comment>
<organism evidence="4 5">
    <name type="scientific">Pedobacter quisquiliarum</name>
    <dbReference type="NCBI Taxonomy" id="1834438"/>
    <lineage>
        <taxon>Bacteria</taxon>
        <taxon>Pseudomonadati</taxon>
        <taxon>Bacteroidota</taxon>
        <taxon>Sphingobacteriia</taxon>
        <taxon>Sphingobacteriales</taxon>
        <taxon>Sphingobacteriaceae</taxon>
        <taxon>Pedobacter</taxon>
    </lineage>
</organism>
<keyword evidence="5" id="KW-1185">Reference proteome</keyword>
<name>A0A916XAY3_9SPHI</name>
<evidence type="ECO:0000313" key="5">
    <source>
        <dbReference type="Proteomes" id="UP000651668"/>
    </source>
</evidence>
<evidence type="ECO:0000256" key="2">
    <source>
        <dbReference type="ARBA" id="ARBA00023235"/>
    </source>
</evidence>
<dbReference type="AlphaFoldDB" id="A0A916XAY3"/>
<comment type="similarity">
    <text evidence="3">Belongs to the ribose 5-phosphate isomerase family.</text>
</comment>
<comment type="caution">
    <text evidence="4">The sequence shown here is derived from an EMBL/GenBank/DDBJ whole genome shotgun (WGS) entry which is preliminary data.</text>
</comment>
<evidence type="ECO:0000256" key="1">
    <source>
        <dbReference type="ARBA" id="ARBA00001713"/>
    </source>
</evidence>
<dbReference type="EMBL" id="BMIL01000003">
    <property type="protein sequence ID" value="GGC60595.1"/>
    <property type="molecule type" value="Genomic_DNA"/>
</dbReference>